<dbReference type="Proteomes" id="UP000185210">
    <property type="component" value="Unassembled WGS sequence"/>
</dbReference>
<proteinExistence type="predicted"/>
<feature type="transmembrane region" description="Helical" evidence="1">
    <location>
        <begin position="79"/>
        <end position="103"/>
    </location>
</feature>
<dbReference type="AlphaFoldDB" id="A0AB38D648"/>
<name>A0AB38D648_9MYCO</name>
<feature type="transmembrane region" description="Helical" evidence="1">
    <location>
        <begin position="109"/>
        <end position="129"/>
    </location>
</feature>
<keyword evidence="1" id="KW-0812">Transmembrane</keyword>
<comment type="caution">
    <text evidence="2">The sequence shown here is derived from an EMBL/GenBank/DDBJ whole genome shotgun (WGS) entry which is preliminary data.</text>
</comment>
<gene>
    <name evidence="2" type="ORF">SAMEA2070301_05029</name>
</gene>
<reference evidence="2 3" key="1">
    <citation type="submission" date="2016-11" db="EMBL/GenBank/DDBJ databases">
        <authorList>
            <consortium name="Pathogen Informatics"/>
        </authorList>
    </citation>
    <scope>NUCLEOTIDE SEQUENCE [LARGE SCALE GENOMIC DNA]</scope>
    <source>
        <strain evidence="2 3">104</strain>
    </source>
</reference>
<evidence type="ECO:0000256" key="1">
    <source>
        <dbReference type="SAM" id="Phobius"/>
    </source>
</evidence>
<protein>
    <submittedName>
        <fullName evidence="2">Uncharacterized protein</fullName>
    </submittedName>
</protein>
<keyword evidence="1" id="KW-0472">Membrane</keyword>
<accession>A0AB38D648</accession>
<organism evidence="2 3">
    <name type="scientific">Mycobacteroides abscessus subsp. abscessus</name>
    <dbReference type="NCBI Taxonomy" id="1185650"/>
    <lineage>
        <taxon>Bacteria</taxon>
        <taxon>Bacillati</taxon>
        <taxon>Actinomycetota</taxon>
        <taxon>Actinomycetes</taxon>
        <taxon>Mycobacteriales</taxon>
        <taxon>Mycobacteriaceae</taxon>
        <taxon>Mycobacteroides</taxon>
        <taxon>Mycobacteroides abscessus</taxon>
    </lineage>
</organism>
<evidence type="ECO:0000313" key="3">
    <source>
        <dbReference type="Proteomes" id="UP000185210"/>
    </source>
</evidence>
<sequence>MRRQIIGVIRAHDPFWNAIGWYARLTCFIVARRLLMGATLLRCATAFKGRPPLATGLPEEAPGTTHCRRDKAGHLFSKTVILSLLLTLLLQFAVLLVFLTGLLSLRGGIILLMVLLGRILLWCLVIRILRTGTLSVWGCCLIIRDLGSVRRLLPLLRLLCALLRWNLLCSWRSRVVDADTRILI</sequence>
<evidence type="ECO:0000313" key="2">
    <source>
        <dbReference type="EMBL" id="SIB98780.1"/>
    </source>
</evidence>
<dbReference type="EMBL" id="FSHM01000010">
    <property type="protein sequence ID" value="SIB98780.1"/>
    <property type="molecule type" value="Genomic_DNA"/>
</dbReference>
<keyword evidence="1" id="KW-1133">Transmembrane helix</keyword>